<dbReference type="Pfam" id="PF13966">
    <property type="entry name" value="zf-RVT"/>
    <property type="match status" value="1"/>
</dbReference>
<dbReference type="EMBL" id="JABFAE010418683">
    <property type="protein sequence ID" value="MBA0845806.1"/>
    <property type="molecule type" value="Genomic_DNA"/>
</dbReference>
<name>A0A7J9KHG1_9ROSI</name>
<evidence type="ECO:0000313" key="3">
    <source>
        <dbReference type="Proteomes" id="UP000593575"/>
    </source>
</evidence>
<reference evidence="2 3" key="1">
    <citation type="journal article" date="2019" name="Genome Biol. Evol.">
        <title>Insights into the evolution of the New World diploid cottons (Gossypium, subgenus Houzingenia) based on genome sequencing.</title>
        <authorList>
            <person name="Grover C.E."/>
            <person name="Arick M.A. 2nd"/>
            <person name="Thrash A."/>
            <person name="Conover J.L."/>
            <person name="Sanders W.S."/>
            <person name="Peterson D.G."/>
            <person name="Frelichowski J.E."/>
            <person name="Scheffler J.A."/>
            <person name="Scheffler B.E."/>
            <person name="Wendel J.F."/>
        </authorList>
    </citation>
    <scope>NUCLEOTIDE SEQUENCE [LARGE SCALE GENOMIC DNA]</scope>
    <source>
        <strain evidence="2">6</strain>
        <tissue evidence="2">Leaf</tissue>
    </source>
</reference>
<dbReference type="InterPro" id="IPR026960">
    <property type="entry name" value="RVT-Znf"/>
</dbReference>
<feature type="domain" description="Reverse transcriptase zinc-binding" evidence="1">
    <location>
        <begin position="70"/>
        <end position="140"/>
    </location>
</feature>
<gene>
    <name evidence="2" type="ORF">Goarm_022764</name>
</gene>
<sequence>GIDKVDEQNRTNRRELHLFSDLIDNSSRKWRSDLINSTFQEDTARKILQIPLAETKQEDTQVWKGELSDRKKDFYKKLWSLQLPSKIAIIIWRISWDYIPHLANLRFKRVTSNDCCPRCGSGVEESLHVFRECPFTREVWQSLNLSWVMDNTIQNIWEWLTWVFKSSSNNQCQLFCYALWLIWSFRNKFIHEGRNTTGRGLAQNIQRHMTEYEGIKVVKKIERIYRGYRIQEDVPRIMIQFDAALDSRTFKSATGLVGWDMRGNLLVLKTVIHRNVPSPLATEAYACLEGIKLGIALRTQSVRIMEDSK</sequence>
<evidence type="ECO:0000313" key="2">
    <source>
        <dbReference type="EMBL" id="MBA0845806.1"/>
    </source>
</evidence>
<accession>A0A7J9KHG1</accession>
<dbReference type="Proteomes" id="UP000593575">
    <property type="component" value="Unassembled WGS sequence"/>
</dbReference>
<keyword evidence="3" id="KW-1185">Reference proteome</keyword>
<organism evidence="2 3">
    <name type="scientific">Gossypium armourianum</name>
    <dbReference type="NCBI Taxonomy" id="34283"/>
    <lineage>
        <taxon>Eukaryota</taxon>
        <taxon>Viridiplantae</taxon>
        <taxon>Streptophyta</taxon>
        <taxon>Embryophyta</taxon>
        <taxon>Tracheophyta</taxon>
        <taxon>Spermatophyta</taxon>
        <taxon>Magnoliopsida</taxon>
        <taxon>eudicotyledons</taxon>
        <taxon>Gunneridae</taxon>
        <taxon>Pentapetalae</taxon>
        <taxon>rosids</taxon>
        <taxon>malvids</taxon>
        <taxon>Malvales</taxon>
        <taxon>Malvaceae</taxon>
        <taxon>Malvoideae</taxon>
        <taxon>Gossypium</taxon>
    </lineage>
</organism>
<protein>
    <recommendedName>
        <fullName evidence="1">Reverse transcriptase zinc-binding domain-containing protein</fullName>
    </recommendedName>
</protein>
<dbReference type="AlphaFoldDB" id="A0A7J9KHG1"/>
<feature type="non-terminal residue" evidence="2">
    <location>
        <position position="1"/>
    </location>
</feature>
<proteinExistence type="predicted"/>
<evidence type="ECO:0000259" key="1">
    <source>
        <dbReference type="Pfam" id="PF13966"/>
    </source>
</evidence>
<comment type="caution">
    <text evidence="2">The sequence shown here is derived from an EMBL/GenBank/DDBJ whole genome shotgun (WGS) entry which is preliminary data.</text>
</comment>